<evidence type="ECO:0000256" key="3">
    <source>
        <dbReference type="ARBA" id="ARBA00022692"/>
    </source>
</evidence>
<feature type="transmembrane region" description="Helical" evidence="6">
    <location>
        <begin position="371"/>
        <end position="393"/>
    </location>
</feature>
<reference evidence="9 10" key="1">
    <citation type="submission" date="2021-01" db="EMBL/GenBank/DDBJ databases">
        <title>Chryseolinea sp. Jin1 Genome sequencing and assembly.</title>
        <authorList>
            <person name="Kim I."/>
        </authorList>
    </citation>
    <scope>NUCLEOTIDE SEQUENCE [LARGE SCALE GENOMIC DNA]</scope>
    <source>
        <strain evidence="9 10">Jin1</strain>
    </source>
</reference>
<evidence type="ECO:0000259" key="8">
    <source>
        <dbReference type="Pfam" id="PF12704"/>
    </source>
</evidence>
<feature type="transmembrane region" description="Helical" evidence="6">
    <location>
        <begin position="814"/>
        <end position="840"/>
    </location>
</feature>
<feature type="domain" description="ABC3 transporter permease C-terminal" evidence="7">
    <location>
        <begin position="773"/>
        <end position="886"/>
    </location>
</feature>
<feature type="transmembrane region" description="Helical" evidence="6">
    <location>
        <begin position="107"/>
        <end position="128"/>
    </location>
</feature>
<evidence type="ECO:0000256" key="6">
    <source>
        <dbReference type="SAM" id="Phobius"/>
    </source>
</evidence>
<evidence type="ECO:0000256" key="4">
    <source>
        <dbReference type="ARBA" id="ARBA00022989"/>
    </source>
</evidence>
<dbReference type="RefSeq" id="WP_202009571.1">
    <property type="nucleotide sequence ID" value="NZ_JAERRB010000003.1"/>
</dbReference>
<keyword evidence="2" id="KW-1003">Cell membrane</keyword>
<dbReference type="InterPro" id="IPR025857">
    <property type="entry name" value="MacB_PCD"/>
</dbReference>
<sequence length="893" mass="99002">MKREHNIKPPRLATALLEWYCANASIEDLQGDLDELFYANLQRTSVFNARLKFWLQVLSLVTSYAIRKRKQKSAFHPYSHSPNHYAMLRSYLTIGFRNLLKNKSYSVVNISGLAVAVAVSLIIVLFIAQEFRYDAHHANADRIYRVHYEKKFGSNHAHMAAVPAVTGHSLQQDFPEVESSVRFINYGTYLVKTNGATENIKESYVLWTDSTFFRVFSVPLVAGNPAHALAQPYSVAISRRMAEKYFAGTTALGKTLVLDDRYTTTVTAVFENIPTTSHFHADILISLAGDWPAAREAKATTFANNNFNTYILLKHGTSAQALEAKLPAFVEKFAGPPAPDKVDRLTLMPLRHIHLHSNLRGELEPNGSITYVYLFALVAAFIVVVACINFMNLATAHAGRRAKEIGVRKVMGSLRSHLMRQFLLESFIITLAAFFVAVGLAHLLLPLFNTILQTELMLPFQTPFFYGALFAGALFVGVLAGAYPAFYLSGFSPVNVLKGKLSAGLSKGYLRSGLVVFQFVTSIVLIVAALTVNQQLDFIQNKNLGFEKDHVLLVKDVYVLRPNTIAFKNEVEKISAISHCTISAFVPVEGGSEFPRRDRTFWKEGSAPSGDNLVSLQQWSVDADYIATFNMQVLQGRGLSNDFASDSAAVVLNKAALRQLDLGANPIGKTILTFTGYNTPDFDHPKAFVVVGVIDDFHFSSLKETIAPLALFLGRSDGFLSVRFAGNPQPVIEALEKKWKQSAPGQPFQYVFLDEEFGKMYASEQRLGKMFGIFATLAIVIACFGLFALSAYTAKQRTKEIGIRKVMGASVRSIIVLLSAEFSKLLVVAFVIAIPLAWFGMEWWLQNFSYRVALGVSVFAVAASLVMCIACLTTWYHSYQAASSDPIKSIRTE</sequence>
<keyword evidence="10" id="KW-1185">Reference proteome</keyword>
<keyword evidence="3 6" id="KW-0812">Transmembrane</keyword>
<gene>
    <name evidence="9" type="ORF">JI741_11930</name>
</gene>
<dbReference type="Pfam" id="PF02687">
    <property type="entry name" value="FtsX"/>
    <property type="match status" value="2"/>
</dbReference>
<comment type="subcellular location">
    <subcellularLocation>
        <location evidence="1">Cell membrane</location>
        <topology evidence="1">Multi-pass membrane protein</topology>
    </subcellularLocation>
</comment>
<dbReference type="NCBIfam" id="NF038404">
    <property type="entry name" value="perm_prefix_2"/>
    <property type="match status" value="1"/>
</dbReference>
<feature type="domain" description="MacB-like periplasmic core" evidence="8">
    <location>
        <begin position="106"/>
        <end position="327"/>
    </location>
</feature>
<evidence type="ECO:0000256" key="2">
    <source>
        <dbReference type="ARBA" id="ARBA00022475"/>
    </source>
</evidence>
<feature type="transmembrane region" description="Helical" evidence="6">
    <location>
        <begin position="852"/>
        <end position="876"/>
    </location>
</feature>
<organism evidence="9 10">
    <name type="scientific">Chryseolinea lacunae</name>
    <dbReference type="NCBI Taxonomy" id="2801331"/>
    <lineage>
        <taxon>Bacteria</taxon>
        <taxon>Pseudomonadati</taxon>
        <taxon>Bacteroidota</taxon>
        <taxon>Cytophagia</taxon>
        <taxon>Cytophagales</taxon>
        <taxon>Fulvivirgaceae</taxon>
        <taxon>Chryseolinea</taxon>
    </lineage>
</organism>
<accession>A0ABS1KRP4</accession>
<proteinExistence type="predicted"/>
<evidence type="ECO:0000256" key="1">
    <source>
        <dbReference type="ARBA" id="ARBA00004651"/>
    </source>
</evidence>
<feature type="transmembrane region" description="Helical" evidence="6">
    <location>
        <begin position="422"/>
        <end position="444"/>
    </location>
</feature>
<feature type="transmembrane region" description="Helical" evidence="6">
    <location>
        <begin position="464"/>
        <end position="488"/>
    </location>
</feature>
<dbReference type="Proteomes" id="UP000613030">
    <property type="component" value="Unassembled WGS sequence"/>
</dbReference>
<comment type="caution">
    <text evidence="9">The sequence shown here is derived from an EMBL/GenBank/DDBJ whole genome shotgun (WGS) entry which is preliminary data.</text>
</comment>
<keyword evidence="5 6" id="KW-0472">Membrane</keyword>
<dbReference type="Pfam" id="PF12704">
    <property type="entry name" value="MacB_PCD"/>
    <property type="match status" value="2"/>
</dbReference>
<dbReference type="EMBL" id="JAERRB010000003">
    <property type="protein sequence ID" value="MBL0741932.1"/>
    <property type="molecule type" value="Genomic_DNA"/>
</dbReference>
<evidence type="ECO:0000313" key="10">
    <source>
        <dbReference type="Proteomes" id="UP000613030"/>
    </source>
</evidence>
<evidence type="ECO:0000313" key="9">
    <source>
        <dbReference type="EMBL" id="MBL0741932.1"/>
    </source>
</evidence>
<evidence type="ECO:0000256" key="5">
    <source>
        <dbReference type="ARBA" id="ARBA00023136"/>
    </source>
</evidence>
<keyword evidence="4 6" id="KW-1133">Transmembrane helix</keyword>
<feature type="domain" description="MacB-like periplasmic core" evidence="8">
    <location>
        <begin position="582"/>
        <end position="698"/>
    </location>
</feature>
<feature type="transmembrane region" description="Helical" evidence="6">
    <location>
        <begin position="509"/>
        <end position="532"/>
    </location>
</feature>
<dbReference type="InterPro" id="IPR050250">
    <property type="entry name" value="Macrolide_Exporter_MacB"/>
</dbReference>
<feature type="transmembrane region" description="Helical" evidence="6">
    <location>
        <begin position="770"/>
        <end position="793"/>
    </location>
</feature>
<dbReference type="InterPro" id="IPR047699">
    <property type="entry name" value="Permease_put_prefix"/>
</dbReference>
<dbReference type="InterPro" id="IPR003838">
    <property type="entry name" value="ABC3_permease_C"/>
</dbReference>
<evidence type="ECO:0000259" key="7">
    <source>
        <dbReference type="Pfam" id="PF02687"/>
    </source>
</evidence>
<dbReference type="PANTHER" id="PTHR30572">
    <property type="entry name" value="MEMBRANE COMPONENT OF TRANSPORTER-RELATED"/>
    <property type="match status" value="1"/>
</dbReference>
<feature type="domain" description="ABC3 transporter permease C-terminal" evidence="7">
    <location>
        <begin position="377"/>
        <end position="493"/>
    </location>
</feature>
<protein>
    <submittedName>
        <fullName evidence="9">ABC transporter permease</fullName>
    </submittedName>
</protein>
<name>A0ABS1KRP4_9BACT</name>
<dbReference type="PANTHER" id="PTHR30572:SF18">
    <property type="entry name" value="ABC-TYPE MACROLIDE FAMILY EXPORT SYSTEM PERMEASE COMPONENT 2"/>
    <property type="match status" value="1"/>
</dbReference>